<sequence length="782" mass="88988">MNNITVERVKHTLNVQFYQMNDSWLSDCIEYYLNDHPNPAQEEITAFVKDQLLLNDLRETSNEKGCLPRNLSNQKLITLPGKYMLQMDKMYDISVSKYKQLEKIRNISSENVDATENENATHEDKFQAWEPKPKRMLQLFLTDGVQDVLAIEYQPIRFLKDTLDPGCKVLIKGPVKCRRGVILLEESNFAHVGGEVENLLIPNAVENIFARALNLEENPDPYHDTHGKKAQDQQEQIEIEDDFDTQMIDQIDEQIPQSDFNDNRSSTSTMMRNEQRQNAMNEARSRQQQKAFGSGLMHHSQSVTPRNQYQSNSSSKIGVNKIQESCNTGNPSRSTNFEDDDDSFLNMVDDKMFESYSAPKSSSIPLVKSITSKQTPASSARIISTSNEDDFPVDDEIYDFFNENPMYSKSAKSEAFQKSSTVKVEQPTDKKIQTQSKFEDFNKQNLTLKLPSPLKPTSIEKPSTSTAIDFPDDDFDMNNYEPDDLENFKDLEYDAPFTNQSSSISSLWSKNSSKEGNTVKNLNSLLQNEFSDEMDIEFEAKPCMDFKKPFMGSSSVTSSNFDMQHNENTAIKHETSNSILSGETTGSKRLSSMSPTGATPQKVRCLENSPSTSQSSNRKITDFLKKTLLNENTLKMCEFLCDVLKRPTNYQGERAIVRGKVVSIVKLNLLKDDNGSSYFHLEGTITDNTADLDIVFSSEVLEKVIEYTPQEFKKKRKQSKLDPSIKVQLTEDLRKAQDKLRSMDALMEVEIKTNAKAKVICVTNLSKKEITYLDESSKSRKK</sequence>
<dbReference type="Proteomes" id="UP001239111">
    <property type="component" value="Chromosome 3"/>
</dbReference>
<evidence type="ECO:0000313" key="1">
    <source>
        <dbReference type="EMBL" id="KAJ8673454.1"/>
    </source>
</evidence>
<organism evidence="1 2">
    <name type="scientific">Eretmocerus hayati</name>
    <dbReference type="NCBI Taxonomy" id="131215"/>
    <lineage>
        <taxon>Eukaryota</taxon>
        <taxon>Metazoa</taxon>
        <taxon>Ecdysozoa</taxon>
        <taxon>Arthropoda</taxon>
        <taxon>Hexapoda</taxon>
        <taxon>Insecta</taxon>
        <taxon>Pterygota</taxon>
        <taxon>Neoptera</taxon>
        <taxon>Endopterygota</taxon>
        <taxon>Hymenoptera</taxon>
        <taxon>Apocrita</taxon>
        <taxon>Proctotrupomorpha</taxon>
        <taxon>Chalcidoidea</taxon>
        <taxon>Aphelinidae</taxon>
        <taxon>Aphelininae</taxon>
        <taxon>Eretmocerus</taxon>
    </lineage>
</organism>
<comment type="caution">
    <text evidence="1">The sequence shown here is derived from an EMBL/GenBank/DDBJ whole genome shotgun (WGS) entry which is preliminary data.</text>
</comment>
<reference evidence="1" key="1">
    <citation type="submission" date="2023-04" db="EMBL/GenBank/DDBJ databases">
        <title>A chromosome-level genome assembly of the parasitoid wasp Eretmocerus hayati.</title>
        <authorList>
            <person name="Zhong Y."/>
            <person name="Liu S."/>
            <person name="Liu Y."/>
        </authorList>
    </citation>
    <scope>NUCLEOTIDE SEQUENCE</scope>
    <source>
        <strain evidence="1">ZJU_SS_LIU_2023</strain>
    </source>
</reference>
<name>A0ACC2NQT5_9HYME</name>
<keyword evidence="2" id="KW-1185">Reference proteome</keyword>
<evidence type="ECO:0000313" key="2">
    <source>
        <dbReference type="Proteomes" id="UP001239111"/>
    </source>
</evidence>
<dbReference type="EMBL" id="CM056743">
    <property type="protein sequence ID" value="KAJ8673454.1"/>
    <property type="molecule type" value="Genomic_DNA"/>
</dbReference>
<proteinExistence type="predicted"/>
<gene>
    <name evidence="1" type="ORF">QAD02_004716</name>
</gene>
<accession>A0ACC2NQT5</accession>
<protein>
    <submittedName>
        <fullName evidence="1">Uncharacterized protein</fullName>
    </submittedName>
</protein>